<sequence>MIEKLERTFCLNSCIRVDSQRFHGIDNIWLARNLVKVVNSAETTDLIGGIGIDAGSVCAIWIEVNLQLPVFIVD</sequence>
<gene>
    <name evidence="1" type="ORF">C469_13965</name>
</gene>
<organism evidence="1 2">
    <name type="scientific">Halorubrum lipolyticum DSM 21995</name>
    <dbReference type="NCBI Taxonomy" id="1227482"/>
    <lineage>
        <taxon>Archaea</taxon>
        <taxon>Methanobacteriati</taxon>
        <taxon>Methanobacteriota</taxon>
        <taxon>Stenosarchaea group</taxon>
        <taxon>Halobacteria</taxon>
        <taxon>Halobacteriales</taxon>
        <taxon>Haloferacaceae</taxon>
        <taxon>Halorubrum</taxon>
    </lineage>
</organism>
<reference evidence="1 2" key="1">
    <citation type="journal article" date="2014" name="PLoS Genet.">
        <title>Phylogenetically driven sequencing of extremely halophilic archaea reveals strategies for static and dynamic osmo-response.</title>
        <authorList>
            <person name="Becker E.A."/>
            <person name="Seitzer P.M."/>
            <person name="Tritt A."/>
            <person name="Larsen D."/>
            <person name="Krusor M."/>
            <person name="Yao A.I."/>
            <person name="Wu D."/>
            <person name="Madern D."/>
            <person name="Eisen J.A."/>
            <person name="Darling A.E."/>
            <person name="Facciotti M.T."/>
        </authorList>
    </citation>
    <scope>NUCLEOTIDE SEQUENCE [LARGE SCALE GENOMIC DNA]</scope>
    <source>
        <strain evidence="1 2">DSM 21995</strain>
    </source>
</reference>
<comment type="caution">
    <text evidence="1">The sequence shown here is derived from an EMBL/GenBank/DDBJ whole genome shotgun (WGS) entry which is preliminary data.</text>
</comment>
<dbReference type="AlphaFoldDB" id="M0NKF4"/>
<evidence type="ECO:0000313" key="1">
    <source>
        <dbReference type="EMBL" id="EMA58321.1"/>
    </source>
</evidence>
<dbReference type="EMBL" id="AOJG01000038">
    <property type="protein sequence ID" value="EMA58321.1"/>
    <property type="molecule type" value="Genomic_DNA"/>
</dbReference>
<accession>M0NKF4</accession>
<name>M0NKF4_9EURY</name>
<dbReference type="Proteomes" id="UP000011650">
    <property type="component" value="Unassembled WGS sequence"/>
</dbReference>
<protein>
    <submittedName>
        <fullName evidence="1">Uncharacterized protein</fullName>
    </submittedName>
</protein>
<keyword evidence="2" id="KW-1185">Reference proteome</keyword>
<proteinExistence type="predicted"/>
<evidence type="ECO:0000313" key="2">
    <source>
        <dbReference type="Proteomes" id="UP000011650"/>
    </source>
</evidence>